<evidence type="ECO:0000256" key="1">
    <source>
        <dbReference type="SAM" id="MobiDB-lite"/>
    </source>
</evidence>
<proteinExistence type="predicted"/>
<gene>
    <name evidence="2" type="ORF">DR950_00765</name>
</gene>
<organism evidence="2 3">
    <name type="scientific">Kitasatospora xanthocidica</name>
    <dbReference type="NCBI Taxonomy" id="83382"/>
    <lineage>
        <taxon>Bacteria</taxon>
        <taxon>Bacillati</taxon>
        <taxon>Actinomycetota</taxon>
        <taxon>Actinomycetes</taxon>
        <taxon>Kitasatosporales</taxon>
        <taxon>Streptomycetaceae</taxon>
        <taxon>Kitasatospora</taxon>
    </lineage>
</organism>
<feature type="region of interest" description="Disordered" evidence="1">
    <location>
        <begin position="190"/>
        <end position="209"/>
    </location>
</feature>
<dbReference type="AlphaFoldDB" id="A0A372ZKX4"/>
<comment type="caution">
    <text evidence="2">The sequence shown here is derived from an EMBL/GenBank/DDBJ whole genome shotgun (WGS) entry which is preliminary data.</text>
</comment>
<evidence type="ECO:0000313" key="3">
    <source>
        <dbReference type="Proteomes" id="UP000263377"/>
    </source>
</evidence>
<protein>
    <submittedName>
        <fullName evidence="2">Uncharacterized protein</fullName>
    </submittedName>
</protein>
<sequence>MPVIDRPEQITLPLDGYKPTAEQAVTISRASHVVTARCMKDFGLQAPEQTYDAFTQAATAARERTQLYGYFAPAKAAEKGYDRNQVIPDSTLSPDVTSVLYGADPSGKPVTGFNGRPVPKGGCWQAGADALGGPPPVPGTAQGLPDKGPRIPLTDPRLTAAYAEWSACMKGKGYSYANPADAYSDRKWGAAGTTPAAGTPPPRSPDEVPTAEADIACKISLNTVGWLVAVETAYDNQYIARNADSLRSFAQQLSARTQRAQAVIAQDGAVGQGAPPAAVQPG</sequence>
<keyword evidence="3" id="KW-1185">Reference proteome</keyword>
<dbReference type="Proteomes" id="UP000263377">
    <property type="component" value="Unassembled WGS sequence"/>
</dbReference>
<reference evidence="2 3" key="1">
    <citation type="submission" date="2018-08" db="EMBL/GenBank/DDBJ databases">
        <title>Diversity &amp; Physiological Properties of Lignin-Decomposing Actinobacteria from Soil.</title>
        <authorList>
            <person name="Roh S.G."/>
            <person name="Kim S.B."/>
        </authorList>
    </citation>
    <scope>NUCLEOTIDE SEQUENCE [LARGE SCALE GENOMIC DNA]</scope>
    <source>
        <strain evidence="2 3">MMS17-GH009</strain>
    </source>
</reference>
<dbReference type="RefSeq" id="WP_117484978.1">
    <property type="nucleotide sequence ID" value="NZ_QVIG01000001.1"/>
</dbReference>
<name>A0A372ZKX4_9ACTN</name>
<accession>A0A372ZKX4</accession>
<dbReference type="EMBL" id="QVIG01000001">
    <property type="protein sequence ID" value="RGD56518.1"/>
    <property type="molecule type" value="Genomic_DNA"/>
</dbReference>
<evidence type="ECO:0000313" key="2">
    <source>
        <dbReference type="EMBL" id="RGD56518.1"/>
    </source>
</evidence>